<sequence>MKLDVPYHSQFLDVEDKNWMPRACAIVCLKMVLECHKKDVSIEKLIEEGIKIKEYTSVGWRHDTLVQLAEMHGLSARREEGLKESGGIEKVVDAIKKGEPVIISAVKFILGQTKFHMVVVTGIEEENGKVIGFYYHDPESLDKEKARHLFVGREVFEKEWRGMAVFVSK</sequence>
<evidence type="ECO:0000313" key="2">
    <source>
        <dbReference type="EMBL" id="OHA80311.1"/>
    </source>
</evidence>
<dbReference type="InterPro" id="IPR039564">
    <property type="entry name" value="Peptidase_C39-like"/>
</dbReference>
<comment type="caution">
    <text evidence="2">The sequence shown here is derived from an EMBL/GenBank/DDBJ whole genome shotgun (WGS) entry which is preliminary data.</text>
</comment>
<proteinExistence type="predicted"/>
<evidence type="ECO:0000313" key="3">
    <source>
        <dbReference type="Proteomes" id="UP000176997"/>
    </source>
</evidence>
<dbReference type="AlphaFoldDB" id="A0A1G2S7R6"/>
<gene>
    <name evidence="2" type="ORF">A2675_00300</name>
</gene>
<dbReference type="EMBL" id="MHUS01000028">
    <property type="protein sequence ID" value="OHA80311.1"/>
    <property type="molecule type" value="Genomic_DNA"/>
</dbReference>
<dbReference type="Gene3D" id="3.90.70.10">
    <property type="entry name" value="Cysteine proteinases"/>
    <property type="match status" value="1"/>
</dbReference>
<accession>A0A1G2S7R6</accession>
<name>A0A1G2S7R6_9BACT</name>
<evidence type="ECO:0000259" key="1">
    <source>
        <dbReference type="Pfam" id="PF13529"/>
    </source>
</evidence>
<feature type="domain" description="Peptidase C39-like" evidence="1">
    <location>
        <begin position="3"/>
        <end position="138"/>
    </location>
</feature>
<dbReference type="Pfam" id="PF13529">
    <property type="entry name" value="Peptidase_C39_2"/>
    <property type="match status" value="1"/>
</dbReference>
<protein>
    <recommendedName>
        <fullName evidence="1">Peptidase C39-like domain-containing protein</fullName>
    </recommendedName>
</protein>
<dbReference type="Proteomes" id="UP000176997">
    <property type="component" value="Unassembled WGS sequence"/>
</dbReference>
<reference evidence="2 3" key="1">
    <citation type="journal article" date="2016" name="Nat. Commun.">
        <title>Thousands of microbial genomes shed light on interconnected biogeochemical processes in an aquifer system.</title>
        <authorList>
            <person name="Anantharaman K."/>
            <person name="Brown C.T."/>
            <person name="Hug L.A."/>
            <person name="Sharon I."/>
            <person name="Castelle C.J."/>
            <person name="Probst A.J."/>
            <person name="Thomas B.C."/>
            <person name="Singh A."/>
            <person name="Wilkins M.J."/>
            <person name="Karaoz U."/>
            <person name="Brodie E.L."/>
            <person name="Williams K.H."/>
            <person name="Hubbard S.S."/>
            <person name="Banfield J.F."/>
        </authorList>
    </citation>
    <scope>NUCLEOTIDE SEQUENCE [LARGE SCALE GENOMIC DNA]</scope>
</reference>
<organism evidence="2 3">
    <name type="scientific">Candidatus Yonathbacteria bacterium RIFCSPHIGHO2_01_FULL_51_10</name>
    <dbReference type="NCBI Taxonomy" id="1802723"/>
    <lineage>
        <taxon>Bacteria</taxon>
        <taxon>Candidatus Yonathiibacteriota</taxon>
    </lineage>
</organism>